<evidence type="ECO:0000313" key="3">
    <source>
        <dbReference type="Proteomes" id="UP000614610"/>
    </source>
</evidence>
<accession>A0A8H8UP87</accession>
<feature type="compositionally biased region" description="Polar residues" evidence="1">
    <location>
        <begin position="243"/>
        <end position="258"/>
    </location>
</feature>
<reference evidence="2" key="1">
    <citation type="submission" date="2019-06" db="EMBL/GenBank/DDBJ databases">
        <authorList>
            <person name="Palmer J.M."/>
        </authorList>
    </citation>
    <scope>NUCLEOTIDE SEQUENCE</scope>
    <source>
        <strain evidence="2">TWF679</strain>
    </source>
</reference>
<feature type="compositionally biased region" description="Low complexity" evidence="1">
    <location>
        <begin position="299"/>
        <end position="311"/>
    </location>
</feature>
<comment type="caution">
    <text evidence="2">The sequence shown here is derived from an EMBL/GenBank/DDBJ whole genome shotgun (WGS) entry which is preliminary data.</text>
</comment>
<dbReference type="AlphaFoldDB" id="A0A8H8UP87"/>
<gene>
    <name evidence="2" type="ORF">TWF679_006209</name>
</gene>
<evidence type="ECO:0000256" key="1">
    <source>
        <dbReference type="SAM" id="MobiDB-lite"/>
    </source>
</evidence>
<dbReference type="Proteomes" id="UP000614610">
    <property type="component" value="Unassembled WGS sequence"/>
</dbReference>
<protein>
    <submittedName>
        <fullName evidence="2">Uncharacterized protein</fullName>
    </submittedName>
</protein>
<dbReference type="EMBL" id="WIWT01000311">
    <property type="protein sequence ID" value="KAF3195586.1"/>
    <property type="molecule type" value="Genomic_DNA"/>
</dbReference>
<proteinExistence type="predicted"/>
<evidence type="ECO:0000313" key="2">
    <source>
        <dbReference type="EMBL" id="KAF3195586.1"/>
    </source>
</evidence>
<name>A0A8H8UP87_ORBOL</name>
<feature type="compositionally biased region" description="Gly residues" evidence="1">
    <location>
        <begin position="353"/>
        <end position="369"/>
    </location>
</feature>
<feature type="region of interest" description="Disordered" evidence="1">
    <location>
        <begin position="205"/>
        <end position="260"/>
    </location>
</feature>
<sequence>MVVYSDHPELALKLYIRYLIPKITKVAYDYAYNDLVSHPPARLQAIIKSNPIPRNTEQFLEFLDTFTDEFDLQRVDPAAALANSTPLQLPSTPDTPFGRNKSYFHQITTPAAPYFQKTKSSSPSPLFCSLNSSKQSTPGAQENRRHLLPAAIVLLLEKQIEQAVIIQRLVFESQDILWWTPLLLEEDSLYVNVHLNSFDFGNFKNTSRPNSERGGRPLSPFHAPTIKALTPSPSHPRPDKISPLTTPNTQPLENTNIKYQPPTYLLPKSVHSKSSVSEPYIQKNNFDFSEYHHFFSLTTESSTSTISEITEGVNPGSRDPGAGPGNTNPGGTSPSGTNPGGTGPNNANPSNAGSGGAGPGSAGPSGEGPPGSPNSPGGPGSSSGSTPPPFNWNLFIQTFAQGQLNIQILLQVQAAANNNQ</sequence>
<feature type="compositionally biased region" description="Low complexity" evidence="1">
    <location>
        <begin position="325"/>
        <end position="337"/>
    </location>
</feature>
<feature type="region of interest" description="Disordered" evidence="1">
    <location>
        <begin position="299"/>
        <end position="391"/>
    </location>
</feature>
<organism evidence="2 3">
    <name type="scientific">Orbilia oligospora</name>
    <name type="common">Nematode-trapping fungus</name>
    <name type="synonym">Arthrobotrys oligospora</name>
    <dbReference type="NCBI Taxonomy" id="2813651"/>
    <lineage>
        <taxon>Eukaryota</taxon>
        <taxon>Fungi</taxon>
        <taxon>Dikarya</taxon>
        <taxon>Ascomycota</taxon>
        <taxon>Pezizomycotina</taxon>
        <taxon>Orbiliomycetes</taxon>
        <taxon>Orbiliales</taxon>
        <taxon>Orbiliaceae</taxon>
        <taxon>Orbilia</taxon>
    </lineage>
</organism>